<accession>A0A3N5Z587</accession>
<dbReference type="Pfam" id="PF17899">
    <property type="entry name" value="Peptidase_M61_N"/>
    <property type="match status" value="1"/>
</dbReference>
<keyword evidence="1" id="KW-0732">Signal</keyword>
<evidence type="ECO:0000313" key="5">
    <source>
        <dbReference type="Proteomes" id="UP000275281"/>
    </source>
</evidence>
<dbReference type="AlphaFoldDB" id="A0A3N5Z587"/>
<evidence type="ECO:0000259" key="3">
    <source>
        <dbReference type="Pfam" id="PF17899"/>
    </source>
</evidence>
<dbReference type="InterPro" id="IPR027268">
    <property type="entry name" value="Peptidase_M4/M1_CTD_sf"/>
</dbReference>
<reference evidence="4 5" key="1">
    <citation type="submission" date="2018-11" db="EMBL/GenBank/DDBJ databases">
        <authorList>
            <person name="Ye M.-Q."/>
            <person name="Du Z.-J."/>
        </authorList>
    </citation>
    <scope>NUCLEOTIDE SEQUENCE [LARGE SCALE GENOMIC DNA]</scope>
    <source>
        <strain evidence="4 5">U0105</strain>
    </source>
</reference>
<feature type="domain" description="Peptidase M61 N-terminal" evidence="3">
    <location>
        <begin position="32"/>
        <end position="187"/>
    </location>
</feature>
<gene>
    <name evidence="4" type="ORF">DRW07_16155</name>
</gene>
<evidence type="ECO:0000256" key="1">
    <source>
        <dbReference type="SAM" id="SignalP"/>
    </source>
</evidence>
<evidence type="ECO:0000259" key="2">
    <source>
        <dbReference type="Pfam" id="PF05299"/>
    </source>
</evidence>
<name>A0A3N5Z587_9ALTE</name>
<sequence length="497" mass="56071">MLRTISTPLMLAFIAITGIFFSSDTCANSPLYEVTFKDTERNQVHITAYLPVSNDKFMMTDAGSMPNRWADFVNELNVYDEHGKQLNIEKISPREWKIQDLTTDWVTLDYNIDLSHDEFKWPGGIDGVAFQTEQGIFATGRALFIMSDDLDSPATVKIKTPEAWSTHTPWQSKEELSFVVKHNIELSESMIMVGDVNSFTLDSTDLNVEFVLAGTALIEKADVFKRRAQQLLAYYTSLMGGLPQIPNVNSDGKMLVIINEHSQNDGEVIGSHISMLMNPDAPASQQLINWFLYAHEFFHLWNGKTLKVESPHADWFKEGVTNYYTLKGLIQTGIIRKEAAFMVTNHLLYQRYLNDSGLGEISPSDAAVVNKDGHWGLVYGGGFFAGLALDVRIREKTTGEKSLDDVLRHLYINYSGEDTYYNNDDLQKIIADMGITSHAEIFRDHVLGTDKIEIAPIFRRYGFDATINEGQLIISDAEKKDQSVEELHASFFGKLSQ</sequence>
<protein>
    <recommendedName>
        <fullName evidence="6">Peptidase M61 catalytic domain-containing protein</fullName>
    </recommendedName>
</protein>
<organism evidence="4 5">
    <name type="scientific">Alteromonas sediminis</name>
    <dbReference type="NCBI Taxonomy" id="2259342"/>
    <lineage>
        <taxon>Bacteria</taxon>
        <taxon>Pseudomonadati</taxon>
        <taxon>Pseudomonadota</taxon>
        <taxon>Gammaproteobacteria</taxon>
        <taxon>Alteromonadales</taxon>
        <taxon>Alteromonadaceae</taxon>
        <taxon>Alteromonas/Salinimonas group</taxon>
        <taxon>Alteromonas</taxon>
    </lineage>
</organism>
<feature type="signal peptide" evidence="1">
    <location>
        <begin position="1"/>
        <end position="27"/>
    </location>
</feature>
<feature type="chain" id="PRO_5018033540" description="Peptidase M61 catalytic domain-containing protein" evidence="1">
    <location>
        <begin position="28"/>
        <end position="497"/>
    </location>
</feature>
<keyword evidence="5" id="KW-1185">Reference proteome</keyword>
<proteinExistence type="predicted"/>
<dbReference type="OrthoDB" id="1467486at2"/>
<dbReference type="SUPFAM" id="SSF55486">
    <property type="entry name" value="Metalloproteases ('zincins'), catalytic domain"/>
    <property type="match status" value="1"/>
</dbReference>
<dbReference type="Pfam" id="PF05299">
    <property type="entry name" value="Peptidase_M61"/>
    <property type="match status" value="1"/>
</dbReference>
<dbReference type="EMBL" id="RPOK01000005">
    <property type="protein sequence ID" value="RPJ65434.1"/>
    <property type="molecule type" value="Genomic_DNA"/>
</dbReference>
<comment type="caution">
    <text evidence="4">The sequence shown here is derived from an EMBL/GenBank/DDBJ whole genome shotgun (WGS) entry which is preliminary data.</text>
</comment>
<dbReference type="Gene3D" id="1.10.390.10">
    <property type="entry name" value="Neutral Protease Domain 2"/>
    <property type="match status" value="1"/>
</dbReference>
<dbReference type="InterPro" id="IPR040756">
    <property type="entry name" value="Peptidase_M61_N"/>
</dbReference>
<dbReference type="RefSeq" id="WP_124028981.1">
    <property type="nucleotide sequence ID" value="NZ_JBHRSN010000014.1"/>
</dbReference>
<dbReference type="InterPro" id="IPR007963">
    <property type="entry name" value="Peptidase_M61_catalytic"/>
</dbReference>
<evidence type="ECO:0000313" key="4">
    <source>
        <dbReference type="EMBL" id="RPJ65434.1"/>
    </source>
</evidence>
<dbReference type="Proteomes" id="UP000275281">
    <property type="component" value="Unassembled WGS sequence"/>
</dbReference>
<evidence type="ECO:0008006" key="6">
    <source>
        <dbReference type="Google" id="ProtNLM"/>
    </source>
</evidence>
<dbReference type="Gene3D" id="2.60.40.3650">
    <property type="match status" value="1"/>
</dbReference>
<feature type="domain" description="Peptidase M61 catalytic" evidence="2">
    <location>
        <begin position="292"/>
        <end position="367"/>
    </location>
</feature>